<feature type="region of interest" description="Disordered" evidence="1">
    <location>
        <begin position="377"/>
        <end position="398"/>
    </location>
</feature>
<comment type="caution">
    <text evidence="2">The sequence shown here is derived from an EMBL/GenBank/DDBJ whole genome shotgun (WGS) entry which is preliminary data.</text>
</comment>
<feature type="compositionally biased region" description="Basic residues" evidence="1">
    <location>
        <begin position="309"/>
        <end position="325"/>
    </location>
</feature>
<dbReference type="GO" id="GO:0008360">
    <property type="term" value="P:regulation of cell shape"/>
    <property type="evidence" value="ECO:0007669"/>
    <property type="project" value="TreeGrafter"/>
</dbReference>
<feature type="compositionally biased region" description="Acidic residues" evidence="1">
    <location>
        <begin position="221"/>
        <end position="231"/>
    </location>
</feature>
<reference evidence="2" key="1">
    <citation type="submission" date="2021-01" db="EMBL/GenBank/DDBJ databases">
        <authorList>
            <person name="Lovell J.T."/>
            <person name="Bentley N."/>
            <person name="Bhattarai G."/>
            <person name="Jenkins J.W."/>
            <person name="Sreedasyam A."/>
            <person name="Alarcon Y."/>
            <person name="Bock C."/>
            <person name="Boston L."/>
            <person name="Carlson J."/>
            <person name="Cervantes K."/>
            <person name="Clermont K."/>
            <person name="Krom N."/>
            <person name="Kubenka K."/>
            <person name="Mamidi S."/>
            <person name="Mattison C."/>
            <person name="Monteros M."/>
            <person name="Pisani C."/>
            <person name="Plott C."/>
            <person name="Rajasekar S."/>
            <person name="Rhein H.S."/>
            <person name="Rohla C."/>
            <person name="Song M."/>
            <person name="Hilaire R.S."/>
            <person name="Shu S."/>
            <person name="Wells L."/>
            <person name="Wang X."/>
            <person name="Webber J."/>
            <person name="Heerema R.J."/>
            <person name="Klein P."/>
            <person name="Conner P."/>
            <person name="Grauke L."/>
            <person name="Grimwood J."/>
            <person name="Schmutz J."/>
            <person name="Randall J.J."/>
        </authorList>
    </citation>
    <scope>NUCLEOTIDE SEQUENCE</scope>
    <source>
        <tissue evidence="2">Leaf</tissue>
    </source>
</reference>
<feature type="region of interest" description="Disordered" evidence="1">
    <location>
        <begin position="221"/>
        <end position="333"/>
    </location>
</feature>
<dbReference type="GO" id="GO:0007010">
    <property type="term" value="P:cytoskeleton organization"/>
    <property type="evidence" value="ECO:0007669"/>
    <property type="project" value="TreeGrafter"/>
</dbReference>
<sequence>MSETSKEDDIPNFRNFWFTHDNIVTCSRDGSAIIWIPRSRRSHGKAGRWTKAYHLKVPPPPMPPQPPRGGPRQIMLPTPRGVNMIVWSLDNRFVLAAIMGNSASTISTESGRSPLWLRLTGCTNLNMNFLYASSFCNNPLISSTCYLVGMPDMVPYPEPYQTAYQQRRLGALGKEWHPSMRLAMGPDFSVDPDYQMLPLADLEFFPEPFPEFVDAMDWEPENEVQSDDTDSEYNVTEDYITGGEPGTFSSISSGDPESSAEDSEADTRMDSLRRSRRKEAEVEIMTSSGRIVKRRNLDECDGNSARGSQTRKSRNGRKSSKRKSSTLKSFRPQRAAARNALTLFSKITGMSTECEDEDGWENLSESKSALQDSIIGSDESDQSLPNEQSKHLNGKEVSLDQSKDAVECYELPEYHEEGGNWRRLVLKLPIQDSSKLVLPGSTLHKSNYEAGLVGSSSKASQAAIKENGDQKSSRDPRYHSGDVNCSIIEKLDEVEDQLNLSESYDTGQIKWGGAKARTYQASEIWGRHVIRCSCLVSCKSGWS</sequence>
<feature type="region of interest" description="Disordered" evidence="1">
    <location>
        <begin position="459"/>
        <end position="481"/>
    </location>
</feature>
<feature type="compositionally biased region" description="Basic and acidic residues" evidence="1">
    <location>
        <begin position="388"/>
        <end position="398"/>
    </location>
</feature>
<dbReference type="PANTHER" id="PTHR16266">
    <property type="entry name" value="WD REPEAT DOMAIN 9"/>
    <property type="match status" value="1"/>
</dbReference>
<feature type="compositionally biased region" description="Polar residues" evidence="1">
    <location>
        <begin position="247"/>
        <end position="256"/>
    </location>
</feature>
<dbReference type="EMBL" id="CM031826">
    <property type="protein sequence ID" value="KAG6726305.1"/>
    <property type="molecule type" value="Genomic_DNA"/>
</dbReference>
<name>A0A922JZX3_CARIL</name>
<dbReference type="AlphaFoldDB" id="A0A922JZX3"/>
<evidence type="ECO:0000313" key="2">
    <source>
        <dbReference type="EMBL" id="KAG6726305.1"/>
    </source>
</evidence>
<evidence type="ECO:0000313" key="3">
    <source>
        <dbReference type="Proteomes" id="UP000811246"/>
    </source>
</evidence>
<protein>
    <submittedName>
        <fullName evidence="2">Uncharacterized protein</fullName>
    </submittedName>
</protein>
<dbReference type="Proteomes" id="UP000811246">
    <property type="component" value="Chromosome 2"/>
</dbReference>
<dbReference type="InterPro" id="IPR052060">
    <property type="entry name" value="Bromo_WD_repeat"/>
</dbReference>
<evidence type="ECO:0000256" key="1">
    <source>
        <dbReference type="SAM" id="MobiDB-lite"/>
    </source>
</evidence>
<feature type="compositionally biased region" description="Basic and acidic residues" evidence="1">
    <location>
        <begin position="265"/>
        <end position="281"/>
    </location>
</feature>
<proteinExistence type="predicted"/>
<gene>
    <name evidence="2" type="ORF">I3842_02G074900</name>
</gene>
<organism evidence="2 3">
    <name type="scientific">Carya illinoinensis</name>
    <name type="common">Pecan</name>
    <dbReference type="NCBI Taxonomy" id="32201"/>
    <lineage>
        <taxon>Eukaryota</taxon>
        <taxon>Viridiplantae</taxon>
        <taxon>Streptophyta</taxon>
        <taxon>Embryophyta</taxon>
        <taxon>Tracheophyta</taxon>
        <taxon>Spermatophyta</taxon>
        <taxon>Magnoliopsida</taxon>
        <taxon>eudicotyledons</taxon>
        <taxon>Gunneridae</taxon>
        <taxon>Pentapetalae</taxon>
        <taxon>rosids</taxon>
        <taxon>fabids</taxon>
        <taxon>Fagales</taxon>
        <taxon>Juglandaceae</taxon>
        <taxon>Carya</taxon>
    </lineage>
</organism>
<dbReference type="GO" id="GO:0005634">
    <property type="term" value="C:nucleus"/>
    <property type="evidence" value="ECO:0007669"/>
    <property type="project" value="TreeGrafter"/>
</dbReference>
<feature type="compositionally biased region" description="Basic and acidic residues" evidence="1">
    <location>
        <begin position="466"/>
        <end position="480"/>
    </location>
</feature>
<accession>A0A922JZX3</accession>
<dbReference type="GO" id="GO:0006357">
    <property type="term" value="P:regulation of transcription by RNA polymerase II"/>
    <property type="evidence" value="ECO:0007669"/>
    <property type="project" value="TreeGrafter"/>
</dbReference>
<dbReference type="PANTHER" id="PTHR16266:SF17">
    <property type="entry name" value="BRWD3"/>
    <property type="match status" value="1"/>
</dbReference>